<keyword evidence="3 5" id="KW-0808">Transferase</keyword>
<keyword evidence="2 5" id="KW-0328">Glycosyltransferase</keyword>
<evidence type="ECO:0000256" key="1">
    <source>
        <dbReference type="ARBA" id="ARBA00022490"/>
    </source>
</evidence>
<accession>A0A917LYB3</accession>
<evidence type="ECO:0000256" key="4">
    <source>
        <dbReference type="ARBA" id="ARBA00022726"/>
    </source>
</evidence>
<proteinExistence type="inferred from homology"/>
<comment type="subcellular location">
    <subcellularLocation>
        <location evidence="5">Cytoplasm</location>
    </subcellularLocation>
</comment>
<dbReference type="RefSeq" id="WP_188454069.1">
    <property type="nucleotide sequence ID" value="NZ_BMFR01000002.1"/>
</dbReference>
<keyword evidence="8" id="KW-1185">Reference proteome</keyword>
<dbReference type="InterPro" id="IPR010079">
    <property type="entry name" value="Xanthine_PRibTrfase"/>
</dbReference>
<keyword evidence="1 5" id="KW-0963">Cytoplasm</keyword>
<protein>
    <recommendedName>
        <fullName evidence="5 6">Xanthine phosphoribosyltransferase</fullName>
        <shortName evidence="5">XPRTase</shortName>
        <ecNumber evidence="5 6">2.4.2.22</ecNumber>
    </recommendedName>
</protein>
<keyword evidence="4 5" id="KW-0660">Purine salvage</keyword>
<gene>
    <name evidence="5 7" type="primary">xpt</name>
    <name evidence="7" type="ORF">GCM10011398_08110</name>
</gene>
<dbReference type="Gene3D" id="3.40.50.2020">
    <property type="match status" value="1"/>
</dbReference>
<reference evidence="7" key="2">
    <citation type="submission" date="2020-09" db="EMBL/GenBank/DDBJ databases">
        <authorList>
            <person name="Sun Q."/>
            <person name="Zhou Y."/>
        </authorList>
    </citation>
    <scope>NUCLEOTIDE SEQUENCE</scope>
    <source>
        <strain evidence="7">CGMCC 1.12754</strain>
    </source>
</reference>
<reference evidence="7" key="1">
    <citation type="journal article" date="2014" name="Int. J. Syst. Evol. Microbiol.">
        <title>Complete genome sequence of Corynebacterium casei LMG S-19264T (=DSM 44701T), isolated from a smear-ripened cheese.</title>
        <authorList>
            <consortium name="US DOE Joint Genome Institute (JGI-PGF)"/>
            <person name="Walter F."/>
            <person name="Albersmeier A."/>
            <person name="Kalinowski J."/>
            <person name="Ruckert C."/>
        </authorList>
    </citation>
    <scope>NUCLEOTIDE SEQUENCE</scope>
    <source>
        <strain evidence="7">CGMCC 1.12754</strain>
    </source>
</reference>
<dbReference type="GO" id="GO:0032265">
    <property type="term" value="P:XMP salvage"/>
    <property type="evidence" value="ECO:0007669"/>
    <property type="project" value="UniProtKB-UniRule"/>
</dbReference>
<evidence type="ECO:0000256" key="2">
    <source>
        <dbReference type="ARBA" id="ARBA00022676"/>
    </source>
</evidence>
<dbReference type="GO" id="GO:0006166">
    <property type="term" value="P:purine ribonucleoside salvage"/>
    <property type="evidence" value="ECO:0007669"/>
    <property type="project" value="UniProtKB-KW"/>
</dbReference>
<dbReference type="AlphaFoldDB" id="A0A917LYB3"/>
<dbReference type="GO" id="GO:0046110">
    <property type="term" value="P:xanthine metabolic process"/>
    <property type="evidence" value="ECO:0007669"/>
    <property type="project" value="UniProtKB-UniRule"/>
</dbReference>
<comment type="similarity">
    <text evidence="5">Belongs to the purine/pyrimidine phosphoribosyltransferase family. Xpt subfamily.</text>
</comment>
<dbReference type="SUPFAM" id="SSF53271">
    <property type="entry name" value="PRTase-like"/>
    <property type="match status" value="1"/>
</dbReference>
<evidence type="ECO:0000256" key="5">
    <source>
        <dbReference type="HAMAP-Rule" id="MF_01184"/>
    </source>
</evidence>
<evidence type="ECO:0000256" key="6">
    <source>
        <dbReference type="NCBIfam" id="TIGR01744"/>
    </source>
</evidence>
<comment type="subunit">
    <text evidence="5">Homodimer.</text>
</comment>
<feature type="binding site" evidence="5">
    <location>
        <position position="156"/>
    </location>
    <ligand>
        <name>xanthine</name>
        <dbReference type="ChEBI" id="CHEBI:17712"/>
    </ligand>
</feature>
<comment type="pathway">
    <text evidence="5">Purine metabolism; XMP biosynthesis via salvage pathway; XMP from xanthine: step 1/1.</text>
</comment>
<feature type="binding site" evidence="5">
    <location>
        <position position="20"/>
    </location>
    <ligand>
        <name>xanthine</name>
        <dbReference type="ChEBI" id="CHEBI:17712"/>
    </ligand>
</feature>
<comment type="function">
    <text evidence="5">Converts the preformed base xanthine, a product of nucleic acid breakdown, to xanthosine 5'-monophosphate (XMP), so it can be reused for RNA or DNA synthesis.</text>
</comment>
<dbReference type="EC" id="2.4.2.22" evidence="5 6"/>
<dbReference type="InterPro" id="IPR029057">
    <property type="entry name" value="PRTase-like"/>
</dbReference>
<evidence type="ECO:0000256" key="3">
    <source>
        <dbReference type="ARBA" id="ARBA00022679"/>
    </source>
</evidence>
<dbReference type="InterPro" id="IPR000836">
    <property type="entry name" value="PRTase_dom"/>
</dbReference>
<name>A0A917LYB3_9BACI</name>
<dbReference type="PANTHER" id="PTHR43864:SF1">
    <property type="entry name" value="XANTHINE PHOSPHORIBOSYLTRANSFERASE"/>
    <property type="match status" value="1"/>
</dbReference>
<feature type="binding site" evidence="5">
    <location>
        <begin position="128"/>
        <end position="132"/>
    </location>
    <ligand>
        <name>5-phospho-alpha-D-ribose 1-diphosphate</name>
        <dbReference type="ChEBI" id="CHEBI:58017"/>
    </ligand>
</feature>
<dbReference type="NCBIfam" id="TIGR01744">
    <property type="entry name" value="XPRTase"/>
    <property type="match status" value="1"/>
</dbReference>
<organism evidence="7 8">
    <name type="scientific">Virgibacillus oceani</name>
    <dbReference type="NCBI Taxonomy" id="1479511"/>
    <lineage>
        <taxon>Bacteria</taxon>
        <taxon>Bacillati</taxon>
        <taxon>Bacillota</taxon>
        <taxon>Bacilli</taxon>
        <taxon>Bacillales</taxon>
        <taxon>Bacillaceae</taxon>
        <taxon>Virgibacillus</taxon>
    </lineage>
</organism>
<dbReference type="HAMAP" id="MF_01184">
    <property type="entry name" value="XPRTase"/>
    <property type="match status" value="1"/>
</dbReference>
<dbReference type="PANTHER" id="PTHR43864">
    <property type="entry name" value="HYPOXANTHINE/GUANINE PHOSPHORIBOSYLTRANSFERASE"/>
    <property type="match status" value="1"/>
</dbReference>
<dbReference type="Proteomes" id="UP000622860">
    <property type="component" value="Unassembled WGS sequence"/>
</dbReference>
<comment type="caution">
    <text evidence="7">The sequence shown here is derived from an EMBL/GenBank/DDBJ whole genome shotgun (WGS) entry which is preliminary data.</text>
</comment>
<evidence type="ECO:0000313" key="8">
    <source>
        <dbReference type="Proteomes" id="UP000622860"/>
    </source>
</evidence>
<comment type="catalytic activity">
    <reaction evidence="5">
        <text>XMP + diphosphate = xanthine + 5-phospho-alpha-D-ribose 1-diphosphate</text>
        <dbReference type="Rhea" id="RHEA:10800"/>
        <dbReference type="ChEBI" id="CHEBI:17712"/>
        <dbReference type="ChEBI" id="CHEBI:33019"/>
        <dbReference type="ChEBI" id="CHEBI:57464"/>
        <dbReference type="ChEBI" id="CHEBI:58017"/>
        <dbReference type="EC" id="2.4.2.22"/>
    </reaction>
</comment>
<dbReference type="NCBIfam" id="NF006671">
    <property type="entry name" value="PRK09219.1"/>
    <property type="match status" value="1"/>
</dbReference>
<sequence length="192" mass="20935">MELLKQKILREGKVLPGNVLKVDSFLNHQIDPELMQCIGEEFAGRFADLGVTKILTLESSGIAPSIMTGLKLGVPVVFSRKRKSLTLIDHLYSAKVYSYTKNETSEISASKDYITRDDVVLIIDDFLANGQAVQGLLNIVEQAGASLAGVGIVIEKGFQDGGRLIRERGIHMESLAAIASLTDGKVTFKEEQ</sequence>
<dbReference type="GO" id="GO:0005737">
    <property type="term" value="C:cytoplasm"/>
    <property type="evidence" value="ECO:0007669"/>
    <property type="project" value="UniProtKB-SubCell"/>
</dbReference>
<feature type="binding site" evidence="5">
    <location>
        <position position="27"/>
    </location>
    <ligand>
        <name>xanthine</name>
        <dbReference type="ChEBI" id="CHEBI:17712"/>
    </ligand>
</feature>
<dbReference type="EMBL" id="BMFR01000002">
    <property type="protein sequence ID" value="GGG66826.1"/>
    <property type="molecule type" value="Genomic_DNA"/>
</dbReference>
<dbReference type="CDD" id="cd06223">
    <property type="entry name" value="PRTases_typeI"/>
    <property type="match status" value="1"/>
</dbReference>
<dbReference type="InterPro" id="IPR050118">
    <property type="entry name" value="Pur/Pyrimidine_PRTase"/>
</dbReference>
<dbReference type="GO" id="GO:0000310">
    <property type="term" value="F:xanthine phosphoribosyltransferase activity"/>
    <property type="evidence" value="ECO:0007669"/>
    <property type="project" value="UniProtKB-UniRule"/>
</dbReference>
<evidence type="ECO:0000313" key="7">
    <source>
        <dbReference type="EMBL" id="GGG66826.1"/>
    </source>
</evidence>